<evidence type="ECO:0000313" key="2">
    <source>
        <dbReference type="Proteomes" id="UP001160148"/>
    </source>
</evidence>
<reference evidence="1 2" key="1">
    <citation type="submission" date="2023-01" db="EMBL/GenBank/DDBJ databases">
        <authorList>
            <person name="Whitehead M."/>
        </authorList>
    </citation>
    <scope>NUCLEOTIDE SEQUENCE [LARGE SCALE GENOMIC DNA]</scope>
</reference>
<dbReference type="AlphaFoldDB" id="A0AAV0WFX7"/>
<name>A0AAV0WFX7_9HEMI</name>
<dbReference type="EMBL" id="CARXXK010000002">
    <property type="protein sequence ID" value="CAI6354699.1"/>
    <property type="molecule type" value="Genomic_DNA"/>
</dbReference>
<evidence type="ECO:0000313" key="1">
    <source>
        <dbReference type="EMBL" id="CAI6354699.1"/>
    </source>
</evidence>
<sequence length="110" mass="12472">MPSNRNRSPSWVFNRYCAYVLSSSSLFSQPASKQFSAETTRISGPACKSIIYAKRVDFQGGKMYTSAKNSSDCSVFMADERRIYTNHSEKSGETLLRHHPHPQFDELTVL</sequence>
<accession>A0AAV0WFX7</accession>
<organism evidence="1 2">
    <name type="scientific">Macrosiphum euphorbiae</name>
    <name type="common">potato aphid</name>
    <dbReference type="NCBI Taxonomy" id="13131"/>
    <lineage>
        <taxon>Eukaryota</taxon>
        <taxon>Metazoa</taxon>
        <taxon>Ecdysozoa</taxon>
        <taxon>Arthropoda</taxon>
        <taxon>Hexapoda</taxon>
        <taxon>Insecta</taxon>
        <taxon>Pterygota</taxon>
        <taxon>Neoptera</taxon>
        <taxon>Paraneoptera</taxon>
        <taxon>Hemiptera</taxon>
        <taxon>Sternorrhyncha</taxon>
        <taxon>Aphidomorpha</taxon>
        <taxon>Aphidoidea</taxon>
        <taxon>Aphididae</taxon>
        <taxon>Macrosiphini</taxon>
        <taxon>Macrosiphum</taxon>
    </lineage>
</organism>
<evidence type="ECO:0008006" key="3">
    <source>
        <dbReference type="Google" id="ProtNLM"/>
    </source>
</evidence>
<dbReference type="Proteomes" id="UP001160148">
    <property type="component" value="Unassembled WGS sequence"/>
</dbReference>
<gene>
    <name evidence="1" type="ORF">MEUPH1_LOCUS10658</name>
</gene>
<keyword evidence="2" id="KW-1185">Reference proteome</keyword>
<comment type="caution">
    <text evidence="1">The sequence shown here is derived from an EMBL/GenBank/DDBJ whole genome shotgun (WGS) entry which is preliminary data.</text>
</comment>
<proteinExistence type="predicted"/>
<protein>
    <recommendedName>
        <fullName evidence="3">Secreted protein</fullName>
    </recommendedName>
</protein>